<evidence type="ECO:0000313" key="3">
    <source>
        <dbReference type="EMBL" id="RAQ30360.1"/>
    </source>
</evidence>
<dbReference type="Proteomes" id="UP000249377">
    <property type="component" value="Unassembled WGS sequence"/>
</dbReference>
<dbReference type="SUPFAM" id="SSF49373">
    <property type="entry name" value="Invasin/intimin cell-adhesion fragments"/>
    <property type="match status" value="3"/>
</dbReference>
<keyword evidence="1" id="KW-1133">Transmembrane helix</keyword>
<comment type="caution">
    <text evidence="3">The sequence shown here is derived from an EMBL/GenBank/DDBJ whole genome shotgun (WGS) entry which is preliminary data.</text>
</comment>
<dbReference type="SMART" id="SM00635">
    <property type="entry name" value="BID_2"/>
    <property type="match status" value="3"/>
</dbReference>
<dbReference type="Gene3D" id="2.60.40.1080">
    <property type="match status" value="3"/>
</dbReference>
<keyword evidence="1" id="KW-0472">Membrane</keyword>
<gene>
    <name evidence="3" type="ORF">DPQ25_02325</name>
</gene>
<feature type="domain" description="BIG2" evidence="2">
    <location>
        <begin position="102"/>
        <end position="179"/>
    </location>
</feature>
<dbReference type="AlphaFoldDB" id="A0A328UJJ4"/>
<dbReference type="EMBL" id="QLYR01000001">
    <property type="protein sequence ID" value="RAQ30360.1"/>
    <property type="molecule type" value="Genomic_DNA"/>
</dbReference>
<sequence length="437" mass="46668">MKKRFGCLLVLMAVFIGELLFFPAGQAEAVVLERNELLLCQGQSYQFVHGAQYSYTVDDASVVTVSEQGVVTAGVPGSTVIEVIDGSGGRAECQVTVLSGTGPNSLMIETDNMVLKPGEERYLYTQVIPDNAQNNRITFESSDPGVASVNNLGLITAHREGVTTVTARGQSSLAEKSCVVTVSAGGVQAVYASGTGKLLDEDGLPAGGVPVILQGEQNYSLTTETDGSFSLADAQVPVGAYVFVVEWNSRRYTGKVVFQARGETSFTAKLSGNTIQIDYHEVQETVGATADPQENSTSREMTGLVLPVENIMIDPDETYQLLPSALPEGTALPAVLYQSSDEQVASVRPNGAVLGVNGGTATITVTTGDGRFTAACTVKVSERESNEYSWLIIAAEGAVLAVVLILFTVVYRHFIKQKIKWELRQFKSDSVNKNPKD</sequence>
<evidence type="ECO:0000259" key="2">
    <source>
        <dbReference type="SMART" id="SM00635"/>
    </source>
</evidence>
<dbReference type="SUPFAM" id="SSF49464">
    <property type="entry name" value="Carboxypeptidase regulatory domain-like"/>
    <property type="match status" value="1"/>
</dbReference>
<evidence type="ECO:0000256" key="1">
    <source>
        <dbReference type="SAM" id="Phobius"/>
    </source>
</evidence>
<keyword evidence="1" id="KW-0812">Transmembrane</keyword>
<feature type="transmembrane region" description="Helical" evidence="1">
    <location>
        <begin position="388"/>
        <end position="411"/>
    </location>
</feature>
<organism evidence="3 4">
    <name type="scientific">Hydrogeniiclostridium mannosilyticum</name>
    <dbReference type="NCBI Taxonomy" id="2764322"/>
    <lineage>
        <taxon>Bacteria</taxon>
        <taxon>Bacillati</taxon>
        <taxon>Bacillota</taxon>
        <taxon>Clostridia</taxon>
        <taxon>Eubacteriales</taxon>
        <taxon>Acutalibacteraceae</taxon>
        <taxon>Hydrogeniiclostridium</taxon>
    </lineage>
</organism>
<keyword evidence="4" id="KW-1185">Reference proteome</keyword>
<dbReference type="InterPro" id="IPR003343">
    <property type="entry name" value="Big_2"/>
</dbReference>
<protein>
    <recommendedName>
        <fullName evidence="2">BIG2 domain-containing protein</fullName>
    </recommendedName>
</protein>
<proteinExistence type="predicted"/>
<feature type="domain" description="BIG2" evidence="2">
    <location>
        <begin position="26"/>
        <end position="95"/>
    </location>
</feature>
<accession>A0A328UJJ4</accession>
<dbReference type="InterPro" id="IPR008964">
    <property type="entry name" value="Invasin/intimin_cell_adhesion"/>
</dbReference>
<dbReference type="InterPro" id="IPR008969">
    <property type="entry name" value="CarboxyPept-like_regulatory"/>
</dbReference>
<evidence type="ECO:0000313" key="4">
    <source>
        <dbReference type="Proteomes" id="UP000249377"/>
    </source>
</evidence>
<reference evidence="3 4" key="1">
    <citation type="submission" date="2018-06" db="EMBL/GenBank/DDBJ databases">
        <title>Noncontiguous genome sequence of Ruminococcaceae bacterium ASD2818.</title>
        <authorList>
            <person name="Chaplin A.V."/>
            <person name="Sokolova S.R."/>
            <person name="Kochetkova T.O."/>
            <person name="Goltsov A.Y."/>
            <person name="Trofimov D.Y."/>
            <person name="Efimov B.A."/>
        </authorList>
    </citation>
    <scope>NUCLEOTIDE SEQUENCE [LARGE SCALE GENOMIC DNA]</scope>
    <source>
        <strain evidence="3 4">ASD2818</strain>
    </source>
</reference>
<feature type="domain" description="BIG2" evidence="2">
    <location>
        <begin position="307"/>
        <end position="377"/>
    </location>
</feature>
<dbReference type="RefSeq" id="WP_112331557.1">
    <property type="nucleotide sequence ID" value="NZ_QLYR01000001.1"/>
</dbReference>
<dbReference type="Pfam" id="PF02368">
    <property type="entry name" value="Big_2"/>
    <property type="match status" value="3"/>
</dbReference>
<name>A0A328UJJ4_9FIRM</name>